<accession>A0A674ACX0</accession>
<comment type="similarity">
    <text evidence="2 14">Belongs to the glycogen phosphorylase family.</text>
</comment>
<evidence type="ECO:0000256" key="2">
    <source>
        <dbReference type="ARBA" id="ARBA00006047"/>
    </source>
</evidence>
<keyword evidence="4" id="KW-0597">Phosphoprotein</keyword>
<keyword evidence="9 14" id="KW-0119">Carbohydrate metabolism</keyword>
<evidence type="ECO:0000256" key="11">
    <source>
        <dbReference type="ARBA" id="ARBA00037413"/>
    </source>
</evidence>
<dbReference type="GeneTree" id="ENSGT00950000183148"/>
<keyword evidence="8 13" id="KW-0663">Pyridoxal phosphate</keyword>
<dbReference type="GO" id="GO:0008184">
    <property type="term" value="F:glycogen phosphorylase activity"/>
    <property type="evidence" value="ECO:0007669"/>
    <property type="project" value="InterPro"/>
</dbReference>
<evidence type="ECO:0000256" key="5">
    <source>
        <dbReference type="ARBA" id="ARBA00022600"/>
    </source>
</evidence>
<dbReference type="CDD" id="cd04300">
    <property type="entry name" value="GT35_Glycogen_Phosphorylase"/>
    <property type="match status" value="1"/>
</dbReference>
<keyword evidence="16" id="KW-1185">Reference proteome</keyword>
<dbReference type="GO" id="GO:0005980">
    <property type="term" value="P:glycogen catabolic process"/>
    <property type="evidence" value="ECO:0007669"/>
    <property type="project" value="TreeGrafter"/>
</dbReference>
<dbReference type="InterPro" id="IPR000811">
    <property type="entry name" value="Glyco_trans_35"/>
</dbReference>
<evidence type="ECO:0000256" key="7">
    <source>
        <dbReference type="ARBA" id="ARBA00022679"/>
    </source>
</evidence>
<organism evidence="15 16">
    <name type="scientific">Salmo trutta</name>
    <name type="common">Brown trout</name>
    <dbReference type="NCBI Taxonomy" id="8032"/>
    <lineage>
        <taxon>Eukaryota</taxon>
        <taxon>Metazoa</taxon>
        <taxon>Chordata</taxon>
        <taxon>Craniata</taxon>
        <taxon>Vertebrata</taxon>
        <taxon>Euteleostomi</taxon>
        <taxon>Actinopterygii</taxon>
        <taxon>Neopterygii</taxon>
        <taxon>Teleostei</taxon>
        <taxon>Protacanthopterygii</taxon>
        <taxon>Salmoniformes</taxon>
        <taxon>Salmonidae</taxon>
        <taxon>Salmoninae</taxon>
        <taxon>Salmo</taxon>
    </lineage>
</organism>
<evidence type="ECO:0000256" key="9">
    <source>
        <dbReference type="ARBA" id="ARBA00023277"/>
    </source>
</evidence>
<comment type="cofactor">
    <cofactor evidence="1 14">
        <name>pyridoxal 5'-phosphate</name>
        <dbReference type="ChEBI" id="CHEBI:597326"/>
    </cofactor>
</comment>
<dbReference type="PANTHER" id="PTHR11468">
    <property type="entry name" value="GLYCOGEN PHOSPHORYLASE"/>
    <property type="match status" value="1"/>
</dbReference>
<dbReference type="PANTHER" id="PTHR11468:SF3">
    <property type="entry name" value="GLYCOGEN PHOSPHORYLASE, LIVER FORM"/>
    <property type="match status" value="1"/>
</dbReference>
<evidence type="ECO:0000256" key="12">
    <source>
        <dbReference type="ARBA" id="ARBA00046783"/>
    </source>
</evidence>
<keyword evidence="5" id="KW-0321">Glycogen metabolism</keyword>
<dbReference type="Gene3D" id="3.40.50.2000">
    <property type="entry name" value="Glycogen Phosphorylase B"/>
    <property type="match status" value="2"/>
</dbReference>
<gene>
    <name evidence="15" type="primary">PYGL</name>
    <name evidence="15" type="synonym">pygl</name>
</gene>
<evidence type="ECO:0000256" key="8">
    <source>
        <dbReference type="ARBA" id="ARBA00022898"/>
    </source>
</evidence>
<evidence type="ECO:0000256" key="1">
    <source>
        <dbReference type="ARBA" id="ARBA00001933"/>
    </source>
</evidence>
<evidence type="ECO:0000313" key="16">
    <source>
        <dbReference type="Proteomes" id="UP000472277"/>
    </source>
</evidence>
<evidence type="ECO:0000256" key="4">
    <source>
        <dbReference type="ARBA" id="ARBA00022553"/>
    </source>
</evidence>
<evidence type="ECO:0000256" key="13">
    <source>
        <dbReference type="PIRSR" id="PIRSR000460-1"/>
    </source>
</evidence>
<reference evidence="15" key="2">
    <citation type="submission" date="2025-09" db="UniProtKB">
        <authorList>
            <consortium name="Ensembl"/>
        </authorList>
    </citation>
    <scope>IDENTIFICATION</scope>
</reference>
<comment type="subunit">
    <text evidence="12">Homodimer; enzymatically active. Interacts with PPP1R3B; recruits the phosphatase PP1 which dephosphorylates and inactivates PYGL/glycogen phosphorylase.</text>
</comment>
<dbReference type="AlphaFoldDB" id="A0A674ACX0"/>
<dbReference type="NCBIfam" id="TIGR02093">
    <property type="entry name" value="P_ylase"/>
    <property type="match status" value="1"/>
</dbReference>
<evidence type="ECO:0000256" key="10">
    <source>
        <dbReference type="ARBA" id="ARBA00036074"/>
    </source>
</evidence>
<keyword evidence="3" id="KW-0021">Allosteric enzyme</keyword>
<dbReference type="GO" id="GO:0005737">
    <property type="term" value="C:cytoplasm"/>
    <property type="evidence" value="ECO:0007669"/>
    <property type="project" value="TreeGrafter"/>
</dbReference>
<keyword evidence="6 14" id="KW-0328">Glycosyltransferase</keyword>
<dbReference type="EC" id="2.4.1.1" evidence="14"/>
<dbReference type="PIRSF" id="PIRSF000460">
    <property type="entry name" value="Pprylas_GlgP"/>
    <property type="match status" value="1"/>
</dbReference>
<evidence type="ECO:0000256" key="3">
    <source>
        <dbReference type="ARBA" id="ARBA00022533"/>
    </source>
</evidence>
<dbReference type="Ensembl" id="ENSSTUT00000060074.1">
    <property type="protein sequence ID" value="ENSSTUP00000057289.1"/>
    <property type="gene ID" value="ENSSTUG00000021153.1"/>
</dbReference>
<comment type="catalytic activity">
    <reaction evidence="10">
        <text>[(1-&gt;4)-alpha-D-glucosyl](n) + phosphate = [(1-&gt;4)-alpha-D-glucosyl](n-1) + alpha-D-glucose 1-phosphate</text>
        <dbReference type="Rhea" id="RHEA:41732"/>
        <dbReference type="Rhea" id="RHEA-COMP:9584"/>
        <dbReference type="Rhea" id="RHEA-COMP:9586"/>
        <dbReference type="ChEBI" id="CHEBI:15444"/>
        <dbReference type="ChEBI" id="CHEBI:43474"/>
        <dbReference type="ChEBI" id="CHEBI:58601"/>
        <dbReference type="EC" id="2.4.1.1"/>
    </reaction>
    <physiologicalReaction direction="left-to-right" evidence="10">
        <dbReference type="Rhea" id="RHEA:41733"/>
    </physiologicalReaction>
</comment>
<evidence type="ECO:0000256" key="6">
    <source>
        <dbReference type="ARBA" id="ARBA00022676"/>
    </source>
</evidence>
<keyword evidence="7 14" id="KW-0808">Transferase</keyword>
<dbReference type="PROSITE" id="PS00102">
    <property type="entry name" value="PHOSPHORYLASE"/>
    <property type="match status" value="1"/>
</dbReference>
<dbReference type="InterPro" id="IPR035090">
    <property type="entry name" value="Pyridoxal_P_attach_site"/>
</dbReference>
<dbReference type="SUPFAM" id="SSF53756">
    <property type="entry name" value="UDP-Glycosyltransferase/glycogen phosphorylase"/>
    <property type="match status" value="1"/>
</dbReference>
<feature type="modified residue" description="N6-(pyridoxal phosphate)lysine" evidence="13">
    <location>
        <position position="661"/>
    </location>
</feature>
<proteinExistence type="inferred from homology"/>
<reference evidence="15" key="1">
    <citation type="submission" date="2025-08" db="UniProtKB">
        <authorList>
            <consortium name="Ensembl"/>
        </authorList>
    </citation>
    <scope>IDENTIFICATION</scope>
</reference>
<dbReference type="Proteomes" id="UP000472277">
    <property type="component" value="Chromosome 33"/>
</dbReference>
<dbReference type="GO" id="GO:0030170">
    <property type="term" value="F:pyridoxal phosphate binding"/>
    <property type="evidence" value="ECO:0007669"/>
    <property type="project" value="InterPro"/>
</dbReference>
<dbReference type="InterPro" id="IPR011833">
    <property type="entry name" value="Glycg_phsphrylas"/>
</dbReference>
<evidence type="ECO:0000256" key="14">
    <source>
        <dbReference type="RuleBase" id="RU000587"/>
    </source>
</evidence>
<comment type="function">
    <text evidence="11 14">Allosteric enzyme that catalyzes the rate-limiting step in glycogen catabolism, the phosphorolytic cleavage of glycogen to produce glucose-1-phosphate, and plays a central role in maintaining cellular and organismal glucose homeostasis.</text>
</comment>
<dbReference type="FunFam" id="3.40.50.2000:FF:000005">
    <property type="entry name" value="Alpha-1,4 glucan phosphorylase"/>
    <property type="match status" value="1"/>
</dbReference>
<sequence length="835" mass="95301">MATPLTDQEKRKQISIRGIVGVENVAELKKGFNRHLHFTLVKDRNIATPRDYYFALAHTVRDHLVGRWIRTQQFYYETDPKRVYYLSLEFYMGRTLQNTMINLGLQNACDEAIYQLGLDMEDLEEMEEDAGLGNGGLGRLAACFLDSMATLGLAAYGYGIRYEYGIFNQKIKEGWQVEEADDWLRHGNPWEKARPEYMLPVHFYGRVEESKEGARWVDTQVVLAMPYDTPIPGYMNNTVNTMRLWSARAPNDFNLKDFNVGDYIQAVLDRNLAENISRVLYPNDNFFEGKELRLKQEYFVVAATLQDIIRRFKISKKGSTGPVSFDSFPEKVAIQLNDTHPAMAIPELMRVFVDIEKLDWDTAWAITKRTFAYTNHTVLPEALERWPVGLLETLLPRHLQIIYRINQGHLDGIGALFPGDLNRIRRMSLIEEDGGKRVNMAHLCIVGSHAVNGVAEIHSNIIKNDVFRDFSELEPDKFQNKTNGITPRRWLLLCNPGLAELIAEAIGEGYVKDLSQLQKLNELVNDDAFIRDVSNVKQFYSLYLQLYWHKMIPIYIRILFATLHFVPWYTRYKNPKAPFVPRTVIIGGKAAPGYHMAKKIIKLITAVGHVVNKDPVVGSKLKVIYLENYRVSLAEKVIPATDLSEQISTAGTEASGTGNMKFMLNGALTIGTMDGANVEMAEEAGEENMFIFGMRVEDVAEMDVQGYDAVTYYNNIPELKQAVDQIQGGFFSPGQPELFKDVTNMLFNHDRFKVFADYEGYIKCQEKVSQLYQNPKEWTQMVIKNIAASGKFSSDRTITDYATQVWGVEPTDLKIPPPNEPRKALEETARVLMEK</sequence>
<dbReference type="Pfam" id="PF00343">
    <property type="entry name" value="Phosphorylase"/>
    <property type="match status" value="1"/>
</dbReference>
<dbReference type="FunFam" id="3.40.50.2000:FF:000153">
    <property type="entry name" value="Alpha-1,4 glucan phosphorylase"/>
    <property type="match status" value="1"/>
</dbReference>
<protein>
    <recommendedName>
        <fullName evidence="14">Alpha-1,4 glucan phosphorylase</fullName>
        <ecNumber evidence="14">2.4.1.1</ecNumber>
    </recommendedName>
</protein>
<name>A0A674ACX0_SALTR</name>
<evidence type="ECO:0000313" key="15">
    <source>
        <dbReference type="Ensembl" id="ENSSTUP00000057289.1"/>
    </source>
</evidence>